<organism evidence="1 2">
    <name type="scientific">Undibacterium macrobrachii</name>
    <dbReference type="NCBI Taxonomy" id="1119058"/>
    <lineage>
        <taxon>Bacteria</taxon>
        <taxon>Pseudomonadati</taxon>
        <taxon>Pseudomonadota</taxon>
        <taxon>Betaproteobacteria</taxon>
        <taxon>Burkholderiales</taxon>
        <taxon>Oxalobacteraceae</taxon>
        <taxon>Undibacterium</taxon>
    </lineage>
</organism>
<dbReference type="EMBL" id="BMYT01000003">
    <property type="protein sequence ID" value="GGX13996.1"/>
    <property type="molecule type" value="Genomic_DNA"/>
</dbReference>
<evidence type="ECO:0000313" key="2">
    <source>
        <dbReference type="Proteomes" id="UP000620127"/>
    </source>
</evidence>
<dbReference type="Gene3D" id="3.10.420.10">
    <property type="entry name" value="SecB-like"/>
    <property type="match status" value="1"/>
</dbReference>
<protein>
    <recommendedName>
        <fullName evidence="3">Preprotein translocase subunit SecB</fullName>
    </recommendedName>
</protein>
<proteinExistence type="predicted"/>
<dbReference type="Proteomes" id="UP000620127">
    <property type="component" value="Unassembled WGS sequence"/>
</dbReference>
<evidence type="ECO:0000313" key="1">
    <source>
        <dbReference type="EMBL" id="GGX13996.1"/>
    </source>
</evidence>
<gene>
    <name evidence="1" type="ORF">GCM10011282_20150</name>
</gene>
<reference evidence="2" key="1">
    <citation type="journal article" date="2019" name="Int. J. Syst. Evol. Microbiol.">
        <title>The Global Catalogue of Microorganisms (GCM) 10K type strain sequencing project: providing services to taxonomists for standard genome sequencing and annotation.</title>
        <authorList>
            <consortium name="The Broad Institute Genomics Platform"/>
            <consortium name="The Broad Institute Genome Sequencing Center for Infectious Disease"/>
            <person name="Wu L."/>
            <person name="Ma J."/>
        </authorList>
    </citation>
    <scope>NUCLEOTIDE SEQUENCE [LARGE SCALE GENOMIC DNA]</scope>
    <source>
        <strain evidence="2">KCTC 23916</strain>
    </source>
</reference>
<comment type="caution">
    <text evidence="1">The sequence shown here is derived from an EMBL/GenBank/DDBJ whole genome shotgun (WGS) entry which is preliminary data.</text>
</comment>
<dbReference type="RefSeq" id="WP_189346007.1">
    <property type="nucleotide sequence ID" value="NZ_BMYT01000003.1"/>
</dbReference>
<sequence>MINKHPIQLQGIIVKELFLKVYDPERAQENELDLPFSFKVGHSKFDVENNQIAVGVLGRVGLDADELGDDGASERTPFVIKVDLVGQFSVDVSLFPVDKVEQWAKENAPLILLPFLREHIYGLASRSGIKEVIVPMFVVPTVTINNTAK</sequence>
<keyword evidence="2" id="KW-1185">Reference proteome</keyword>
<dbReference type="InterPro" id="IPR035958">
    <property type="entry name" value="SecB-like_sf"/>
</dbReference>
<name>A0ABQ2XF71_9BURK</name>
<evidence type="ECO:0008006" key="3">
    <source>
        <dbReference type="Google" id="ProtNLM"/>
    </source>
</evidence>
<dbReference type="SUPFAM" id="SSF54611">
    <property type="entry name" value="SecB-like"/>
    <property type="match status" value="1"/>
</dbReference>
<accession>A0ABQ2XF71</accession>